<sequence>MIILKSHIHPDFDKAYLNNNELKLDAGTTFDHLKELARKFPQQWIGWTSIERPVSDWNDLLNKATVPYMVLSKGSAPGFLRDSIDYVDDTPFINFKEDQWYPTWMMSDNIGLIHSSVLQQETEFKSTGNWIYDLNLFTRIYQSQGLFCYSQLSRERIQISSSEVFSFISQTKKKTWIFFLLLCQICYEKKFPILAFAKALFKRQLNYTLRLEPIQYSVPESDMEKRYDVIIPTMGRASYLKDVLLDLDQQTIKPQQVIIIEQNGDHSSSSDLGFLNNENWSFKIIHKFIHQTGACNARNIAIAHTRSPWVLLFDDDNRFDKNLIERIFNSLSITKTAVLNMAYLQKGEIESQKTFKQWPFFGSGCSIVHRDVLEQCNFDMALEHGYGEDVDFGMQIRNAGYDVTYAPQIQILHLKAPIGGFRKSHVFPWDNEDVKPKPSPQIMYYRKKIIRINNCQDIKWCSYLKHLVFLGLNYLGNTTRSTCKLGIKVKNGQTSYD</sequence>
<dbReference type="InterPro" id="IPR050834">
    <property type="entry name" value="Glycosyltransf_2"/>
</dbReference>
<dbReference type="SUPFAM" id="SSF53448">
    <property type="entry name" value="Nucleotide-diphospho-sugar transferases"/>
    <property type="match status" value="1"/>
</dbReference>
<dbReference type="InterPro" id="IPR001173">
    <property type="entry name" value="Glyco_trans_2-like"/>
</dbReference>
<gene>
    <name evidence="2" type="ORF">JCM19275_1032</name>
</gene>
<feature type="domain" description="Glycosyltransferase 2-like" evidence="1">
    <location>
        <begin position="229"/>
        <end position="336"/>
    </location>
</feature>
<organism evidence="2 3">
    <name type="scientific">Nonlabens ulvanivorans</name>
    <name type="common">Persicivirga ulvanivorans</name>
    <dbReference type="NCBI Taxonomy" id="906888"/>
    <lineage>
        <taxon>Bacteria</taxon>
        <taxon>Pseudomonadati</taxon>
        <taxon>Bacteroidota</taxon>
        <taxon>Flavobacteriia</taxon>
        <taxon>Flavobacteriales</taxon>
        <taxon>Flavobacteriaceae</taxon>
        <taxon>Nonlabens</taxon>
    </lineage>
</organism>
<reference evidence="2 3" key="1">
    <citation type="journal article" date="2014" name="Genome Announc.">
        <title>Draft Genome Sequences of Marine Flavobacterium Nonlabens Strains NR17, NR24, NR27, NR32, NR33, and Ara13.</title>
        <authorList>
            <person name="Nakanishi M."/>
            <person name="Meirelles P."/>
            <person name="Suzuki R."/>
            <person name="Takatani N."/>
            <person name="Mino S."/>
            <person name="Suda W."/>
            <person name="Oshima K."/>
            <person name="Hattori M."/>
            <person name="Ohkuma M."/>
            <person name="Hosokawa M."/>
            <person name="Miyashita K."/>
            <person name="Thompson F.L."/>
            <person name="Niwa A."/>
            <person name="Sawabe T."/>
            <person name="Sawabe T."/>
        </authorList>
    </citation>
    <scope>NUCLEOTIDE SEQUENCE [LARGE SCALE GENOMIC DNA]</scope>
    <source>
        <strain evidence="3">JCM19275</strain>
    </source>
</reference>
<dbReference type="Proteomes" id="UP000029647">
    <property type="component" value="Unassembled WGS sequence"/>
</dbReference>
<evidence type="ECO:0000313" key="2">
    <source>
        <dbReference type="EMBL" id="GAL74993.1"/>
    </source>
</evidence>
<evidence type="ECO:0000313" key="3">
    <source>
        <dbReference type="Proteomes" id="UP000029647"/>
    </source>
</evidence>
<dbReference type="AlphaFoldDB" id="A0A090WFP1"/>
<evidence type="ECO:0000259" key="1">
    <source>
        <dbReference type="Pfam" id="PF00535"/>
    </source>
</evidence>
<accession>A0A090WFP1</accession>
<dbReference type="Pfam" id="PF00535">
    <property type="entry name" value="Glycos_transf_2"/>
    <property type="match status" value="1"/>
</dbReference>
<protein>
    <submittedName>
        <fullName evidence="2">Glycosyl transferase</fullName>
    </submittedName>
</protein>
<comment type="caution">
    <text evidence="2">The sequence shown here is derived from an EMBL/GenBank/DDBJ whole genome shotgun (WGS) entry which is preliminary data.</text>
</comment>
<dbReference type="GO" id="GO:0016740">
    <property type="term" value="F:transferase activity"/>
    <property type="evidence" value="ECO:0007669"/>
    <property type="project" value="UniProtKB-KW"/>
</dbReference>
<dbReference type="InterPro" id="IPR029044">
    <property type="entry name" value="Nucleotide-diphossugar_trans"/>
</dbReference>
<name>A0A090WFP1_NONUL</name>
<dbReference type="Gene3D" id="3.90.550.10">
    <property type="entry name" value="Spore Coat Polysaccharide Biosynthesis Protein SpsA, Chain A"/>
    <property type="match status" value="1"/>
</dbReference>
<dbReference type="PANTHER" id="PTHR43685">
    <property type="entry name" value="GLYCOSYLTRANSFERASE"/>
    <property type="match status" value="1"/>
</dbReference>
<proteinExistence type="predicted"/>
<dbReference type="EMBL" id="BBNT01000003">
    <property type="protein sequence ID" value="GAL74993.1"/>
    <property type="molecule type" value="Genomic_DNA"/>
</dbReference>
<dbReference type="CDD" id="cd00761">
    <property type="entry name" value="Glyco_tranf_GTA_type"/>
    <property type="match status" value="1"/>
</dbReference>
<dbReference type="PANTHER" id="PTHR43685:SF2">
    <property type="entry name" value="GLYCOSYLTRANSFERASE 2-LIKE DOMAIN-CONTAINING PROTEIN"/>
    <property type="match status" value="1"/>
</dbReference>
<keyword evidence="2" id="KW-0808">Transferase</keyword>